<dbReference type="Proteomes" id="UP000238479">
    <property type="component" value="Chromosome 4"/>
</dbReference>
<evidence type="ECO:0000256" key="4">
    <source>
        <dbReference type="ARBA" id="ARBA00022729"/>
    </source>
</evidence>
<evidence type="ECO:0000313" key="9">
    <source>
        <dbReference type="EMBL" id="PRQ37253.1"/>
    </source>
</evidence>
<dbReference type="EC" id="3.1.1.3" evidence="9"/>
<proteinExistence type="inferred from homology"/>
<keyword evidence="6" id="KW-0442">Lipid degradation</keyword>
<dbReference type="SUPFAM" id="SSF52266">
    <property type="entry name" value="SGNH hydrolase"/>
    <property type="match status" value="1"/>
</dbReference>
<comment type="subcellular location">
    <subcellularLocation>
        <location evidence="1">Secreted</location>
    </subcellularLocation>
</comment>
<dbReference type="EMBL" id="PDCK01000042">
    <property type="protein sequence ID" value="PRQ37253.1"/>
    <property type="molecule type" value="Genomic_DNA"/>
</dbReference>
<evidence type="ECO:0000256" key="2">
    <source>
        <dbReference type="ARBA" id="ARBA00008668"/>
    </source>
</evidence>
<dbReference type="GO" id="GO:0016042">
    <property type="term" value="P:lipid catabolic process"/>
    <property type="evidence" value="ECO:0007669"/>
    <property type="project" value="UniProtKB-KW"/>
</dbReference>
<dbReference type="InterPro" id="IPR001087">
    <property type="entry name" value="GDSL"/>
</dbReference>
<reference evidence="9 10" key="1">
    <citation type="journal article" date="2018" name="Nat. Genet.">
        <title>The Rosa genome provides new insights in the design of modern roses.</title>
        <authorList>
            <person name="Bendahmane M."/>
        </authorList>
    </citation>
    <scope>NUCLEOTIDE SEQUENCE [LARGE SCALE GENOMIC DNA]</scope>
    <source>
        <strain evidence="10">cv. Old Blush</strain>
    </source>
</reference>
<evidence type="ECO:0000256" key="8">
    <source>
        <dbReference type="SAM" id="SignalP"/>
    </source>
</evidence>
<evidence type="ECO:0000256" key="7">
    <source>
        <dbReference type="ARBA" id="ARBA00023098"/>
    </source>
</evidence>
<comment type="similarity">
    <text evidence="2">Belongs to the 'GDSL' lipolytic enzyme family.</text>
</comment>
<dbReference type="InterPro" id="IPR035669">
    <property type="entry name" value="SGNH_plant_lipase-like"/>
</dbReference>
<evidence type="ECO:0000313" key="10">
    <source>
        <dbReference type="Proteomes" id="UP000238479"/>
    </source>
</evidence>
<dbReference type="GO" id="GO:0005576">
    <property type="term" value="C:extracellular region"/>
    <property type="evidence" value="ECO:0007669"/>
    <property type="project" value="UniProtKB-SubCell"/>
</dbReference>
<dbReference type="Pfam" id="PF00657">
    <property type="entry name" value="Lipase_GDSL"/>
    <property type="match status" value="1"/>
</dbReference>
<dbReference type="Gramene" id="PRQ37253">
    <property type="protein sequence ID" value="PRQ37253"/>
    <property type="gene ID" value="RchiOBHm_Chr4g0400521"/>
</dbReference>
<keyword evidence="3" id="KW-0964">Secreted</keyword>
<keyword evidence="10" id="KW-1185">Reference proteome</keyword>
<protein>
    <submittedName>
        <fullName evidence="9">Putative triacylglycerol lipase</fullName>
        <ecNumber evidence="9">3.1.1.3</ecNumber>
    </submittedName>
</protein>
<gene>
    <name evidence="9" type="ORF">RchiOBHm_Chr4g0400521</name>
</gene>
<feature type="chain" id="PRO_5015127651" evidence="8">
    <location>
        <begin position="29"/>
        <end position="395"/>
    </location>
</feature>
<keyword evidence="7" id="KW-0443">Lipid metabolism</keyword>
<comment type="caution">
    <text evidence="9">The sequence shown here is derived from an EMBL/GenBank/DDBJ whole genome shotgun (WGS) entry which is preliminary data.</text>
</comment>
<dbReference type="InterPro" id="IPR036514">
    <property type="entry name" value="SGNH_hydro_sf"/>
</dbReference>
<sequence>MNSRSTFSIRRIICTFSLLLLNLGSSMAATLREVAIKALWVYFSVLLLFVSSNMHYLVDGASQVPCYFIFGDSLSDSGNNNGLLTLAEVNYRPYGIDFPQGPTGRFSNGRNLVDIIAELLGFDEYIPTFAAAIGGDITKGVNYASGAAGIRDESGRNQGMRITLYKQLINHQIIVNKLVANGSLAADYLSKCIYSIGIGANDYINNYFMPKLYPTSRLYTPKQYADVLVQEYSQQLRTLYNSGARKMALIGLGMIGSTPFEVAMCGTNGTVCVDNINNAAQLFNARLKSLVTDLNTNLTNAKFIYIDYYGIGLSNAASSPPGAVNYTAPCCEVEMNSTTGLCTPFKTPCQNRTQYAFWDSIHPTEISNVVIAARAYNATLPTDAFPYDISHLAQM</sequence>
<dbReference type="PANTHER" id="PTHR45650:SF80">
    <property type="entry name" value="FINGER PROTEIN, PUTATIVE-RELATED"/>
    <property type="match status" value="1"/>
</dbReference>
<dbReference type="CDD" id="cd01837">
    <property type="entry name" value="SGNH_plant_lipase_like"/>
    <property type="match status" value="1"/>
</dbReference>
<keyword evidence="4 8" id="KW-0732">Signal</keyword>
<evidence type="ECO:0000256" key="6">
    <source>
        <dbReference type="ARBA" id="ARBA00022963"/>
    </source>
</evidence>
<evidence type="ECO:0000256" key="1">
    <source>
        <dbReference type="ARBA" id="ARBA00004613"/>
    </source>
</evidence>
<evidence type="ECO:0000256" key="3">
    <source>
        <dbReference type="ARBA" id="ARBA00022525"/>
    </source>
</evidence>
<keyword evidence="5 9" id="KW-0378">Hydrolase</keyword>
<dbReference type="GO" id="GO:0004806">
    <property type="term" value="F:triacylglycerol lipase activity"/>
    <property type="evidence" value="ECO:0007669"/>
    <property type="project" value="UniProtKB-EC"/>
</dbReference>
<dbReference type="PANTHER" id="PTHR45650">
    <property type="entry name" value="GDSL-LIKE LIPASE/ACYLHYDROLASE-RELATED"/>
    <property type="match status" value="1"/>
</dbReference>
<feature type="signal peptide" evidence="8">
    <location>
        <begin position="1"/>
        <end position="28"/>
    </location>
</feature>
<accession>A0A2P6QSV4</accession>
<evidence type="ECO:0000256" key="5">
    <source>
        <dbReference type="ARBA" id="ARBA00022801"/>
    </source>
</evidence>
<dbReference type="Gene3D" id="3.40.50.1110">
    <property type="entry name" value="SGNH hydrolase"/>
    <property type="match status" value="1"/>
</dbReference>
<dbReference type="InterPro" id="IPR051238">
    <property type="entry name" value="GDSL_esterase/lipase"/>
</dbReference>
<dbReference type="OMA" id="QYSFWDA"/>
<dbReference type="AlphaFoldDB" id="A0A2P6QSV4"/>
<name>A0A2P6QSV4_ROSCH</name>
<organism evidence="9 10">
    <name type="scientific">Rosa chinensis</name>
    <name type="common">China rose</name>
    <dbReference type="NCBI Taxonomy" id="74649"/>
    <lineage>
        <taxon>Eukaryota</taxon>
        <taxon>Viridiplantae</taxon>
        <taxon>Streptophyta</taxon>
        <taxon>Embryophyta</taxon>
        <taxon>Tracheophyta</taxon>
        <taxon>Spermatophyta</taxon>
        <taxon>Magnoliopsida</taxon>
        <taxon>eudicotyledons</taxon>
        <taxon>Gunneridae</taxon>
        <taxon>Pentapetalae</taxon>
        <taxon>rosids</taxon>
        <taxon>fabids</taxon>
        <taxon>Rosales</taxon>
        <taxon>Rosaceae</taxon>
        <taxon>Rosoideae</taxon>
        <taxon>Rosoideae incertae sedis</taxon>
        <taxon>Rosa</taxon>
    </lineage>
</organism>